<protein>
    <submittedName>
        <fullName evidence="6">IclR family transcriptional regulator</fullName>
    </submittedName>
</protein>
<dbReference type="Pfam" id="PF09339">
    <property type="entry name" value="HTH_IclR"/>
    <property type="match status" value="1"/>
</dbReference>
<reference evidence="6 7" key="1">
    <citation type="submission" date="2020-05" db="EMBL/GenBank/DDBJ databases">
        <title>MicrobeNet Type strains.</title>
        <authorList>
            <person name="Nicholson A.C."/>
        </authorList>
    </citation>
    <scope>NUCLEOTIDE SEQUENCE [LARGE SCALE GENOMIC DNA]</scope>
    <source>
        <strain evidence="6 7">ATCC 700815</strain>
    </source>
</reference>
<dbReference type="InterPro" id="IPR036390">
    <property type="entry name" value="WH_DNA-bd_sf"/>
</dbReference>
<evidence type="ECO:0000256" key="3">
    <source>
        <dbReference type="ARBA" id="ARBA00023163"/>
    </source>
</evidence>
<dbReference type="GO" id="GO:0003677">
    <property type="term" value="F:DNA binding"/>
    <property type="evidence" value="ECO:0007669"/>
    <property type="project" value="UniProtKB-KW"/>
</dbReference>
<dbReference type="AlphaFoldDB" id="A0A849B5L4"/>
<dbReference type="InterPro" id="IPR036388">
    <property type="entry name" value="WH-like_DNA-bd_sf"/>
</dbReference>
<dbReference type="RefSeq" id="WP_053823388.1">
    <property type="nucleotide sequence ID" value="NZ_BAAAEB010000032.1"/>
</dbReference>
<name>A0A849B5L4_9BURK</name>
<evidence type="ECO:0000313" key="6">
    <source>
        <dbReference type="EMBL" id="NNH09816.1"/>
    </source>
</evidence>
<dbReference type="Gene3D" id="1.10.10.10">
    <property type="entry name" value="Winged helix-like DNA-binding domain superfamily/Winged helix DNA-binding domain"/>
    <property type="match status" value="1"/>
</dbReference>
<dbReference type="PROSITE" id="PS51077">
    <property type="entry name" value="HTH_ICLR"/>
    <property type="match status" value="1"/>
</dbReference>
<dbReference type="EMBL" id="JABEMD010000003">
    <property type="protein sequence ID" value="NNH09816.1"/>
    <property type="molecule type" value="Genomic_DNA"/>
</dbReference>
<dbReference type="SMART" id="SM00346">
    <property type="entry name" value="HTH_ICLR"/>
    <property type="match status" value="1"/>
</dbReference>
<comment type="caution">
    <text evidence="6">The sequence shown here is derived from an EMBL/GenBank/DDBJ whole genome shotgun (WGS) entry which is preliminary data.</text>
</comment>
<dbReference type="InterPro" id="IPR050707">
    <property type="entry name" value="HTH_MetabolicPath_Reg"/>
</dbReference>
<organism evidence="6 7">
    <name type="scientific">Cupriavidus gilardii</name>
    <dbReference type="NCBI Taxonomy" id="82541"/>
    <lineage>
        <taxon>Bacteria</taxon>
        <taxon>Pseudomonadati</taxon>
        <taxon>Pseudomonadota</taxon>
        <taxon>Betaproteobacteria</taxon>
        <taxon>Burkholderiales</taxon>
        <taxon>Burkholderiaceae</taxon>
        <taxon>Cupriavidus</taxon>
    </lineage>
</organism>
<keyword evidence="3" id="KW-0804">Transcription</keyword>
<dbReference type="InterPro" id="IPR029016">
    <property type="entry name" value="GAF-like_dom_sf"/>
</dbReference>
<dbReference type="Pfam" id="PF01614">
    <property type="entry name" value="IclR_C"/>
    <property type="match status" value="1"/>
</dbReference>
<evidence type="ECO:0000313" key="7">
    <source>
        <dbReference type="Proteomes" id="UP000542973"/>
    </source>
</evidence>
<dbReference type="InterPro" id="IPR014757">
    <property type="entry name" value="Tscrpt_reg_IclR_C"/>
</dbReference>
<feature type="domain" description="IclR-ED" evidence="5">
    <location>
        <begin position="86"/>
        <end position="263"/>
    </location>
</feature>
<evidence type="ECO:0000256" key="2">
    <source>
        <dbReference type="ARBA" id="ARBA00023125"/>
    </source>
</evidence>
<evidence type="ECO:0000259" key="4">
    <source>
        <dbReference type="PROSITE" id="PS51077"/>
    </source>
</evidence>
<evidence type="ECO:0000259" key="5">
    <source>
        <dbReference type="PROSITE" id="PS51078"/>
    </source>
</evidence>
<gene>
    <name evidence="6" type="ORF">HLB16_02840</name>
</gene>
<dbReference type="SUPFAM" id="SSF46785">
    <property type="entry name" value="Winged helix' DNA-binding domain"/>
    <property type="match status" value="1"/>
</dbReference>
<evidence type="ECO:0000256" key="1">
    <source>
        <dbReference type="ARBA" id="ARBA00023015"/>
    </source>
</evidence>
<dbReference type="GO" id="GO:0003700">
    <property type="term" value="F:DNA-binding transcription factor activity"/>
    <property type="evidence" value="ECO:0007669"/>
    <property type="project" value="TreeGrafter"/>
</dbReference>
<dbReference type="PANTHER" id="PTHR30136">
    <property type="entry name" value="HELIX-TURN-HELIX TRANSCRIPTIONAL REGULATOR, ICLR FAMILY"/>
    <property type="match status" value="1"/>
</dbReference>
<keyword evidence="2" id="KW-0238">DNA-binding</keyword>
<dbReference type="PROSITE" id="PS51078">
    <property type="entry name" value="ICLR_ED"/>
    <property type="match status" value="1"/>
</dbReference>
<feature type="domain" description="HTH iclR-type" evidence="4">
    <location>
        <begin position="23"/>
        <end position="86"/>
    </location>
</feature>
<proteinExistence type="predicted"/>
<accession>A0A849B5L4</accession>
<keyword evidence="1" id="KW-0805">Transcription regulation</keyword>
<dbReference type="GO" id="GO:0045892">
    <property type="term" value="P:negative regulation of DNA-templated transcription"/>
    <property type="evidence" value="ECO:0007669"/>
    <property type="project" value="TreeGrafter"/>
</dbReference>
<dbReference type="SUPFAM" id="SSF55781">
    <property type="entry name" value="GAF domain-like"/>
    <property type="match status" value="1"/>
</dbReference>
<sequence>MPAVEPAPEPADKAADKAASANVKTALRVVEIMEIYAREGRSLTLTELARLLGAPMSSCLGLIRTLAALGYLYETGRRQGYYPTGRLLAIAQRIAANDPLLERVQPVLESLRDETGETVIFGKLQDDGRVVYLDVVESSNPVRYIATAGELRQAHTNSIGRAILSALPAADRDALLARASFAPLTARTVASREALEAELERSRERGWAQNFGESLADLGAVAVPLTLAGVVYGVSVAGPIHRVESRAADIAMPLRTAIRALQG</sequence>
<dbReference type="Proteomes" id="UP000542973">
    <property type="component" value="Unassembled WGS sequence"/>
</dbReference>
<dbReference type="InterPro" id="IPR005471">
    <property type="entry name" value="Tscrpt_reg_IclR_N"/>
</dbReference>
<dbReference type="PANTHER" id="PTHR30136:SF35">
    <property type="entry name" value="HTH-TYPE TRANSCRIPTIONAL REGULATOR RV1719"/>
    <property type="match status" value="1"/>
</dbReference>
<dbReference type="Gene3D" id="3.30.450.40">
    <property type="match status" value="1"/>
</dbReference>